<evidence type="ECO:0000313" key="12">
    <source>
        <dbReference type="Proteomes" id="UP000190667"/>
    </source>
</evidence>
<dbReference type="InterPro" id="IPR008962">
    <property type="entry name" value="PapD-like_sf"/>
</dbReference>
<dbReference type="AlphaFoldDB" id="A0A1S8YKA2"/>
<feature type="signal peptide" evidence="8">
    <location>
        <begin position="1"/>
        <end position="24"/>
    </location>
</feature>
<evidence type="ECO:0000256" key="5">
    <source>
        <dbReference type="ARBA" id="ARBA00023186"/>
    </source>
</evidence>
<dbReference type="PRINTS" id="PR00969">
    <property type="entry name" value="CHAPERONPILI"/>
</dbReference>
<feature type="domain" description="Pili assembly chaperone C-terminal" evidence="10">
    <location>
        <begin position="182"/>
        <end position="238"/>
    </location>
</feature>
<evidence type="ECO:0000256" key="6">
    <source>
        <dbReference type="ARBA" id="ARBA00023319"/>
    </source>
</evidence>
<dbReference type="InterPro" id="IPR018046">
    <property type="entry name" value="Pili_assmbl_chaperone_CS"/>
</dbReference>
<dbReference type="Proteomes" id="UP000190667">
    <property type="component" value="Unassembled WGS sequence"/>
</dbReference>
<dbReference type="InterPro" id="IPR050643">
    <property type="entry name" value="Periplasmic_pilus_chap"/>
</dbReference>
<feature type="chain" id="PRO_5012300782" evidence="8">
    <location>
        <begin position="25"/>
        <end position="246"/>
    </location>
</feature>
<dbReference type="PANTHER" id="PTHR30251">
    <property type="entry name" value="PILUS ASSEMBLY CHAPERONE"/>
    <property type="match status" value="1"/>
</dbReference>
<comment type="similarity">
    <text evidence="2 7">Belongs to the periplasmic pilus chaperone family.</text>
</comment>
<keyword evidence="12" id="KW-1185">Reference proteome</keyword>
<evidence type="ECO:0000259" key="9">
    <source>
        <dbReference type="Pfam" id="PF00345"/>
    </source>
</evidence>
<dbReference type="EMBL" id="MRUL01000009">
    <property type="protein sequence ID" value="OON39440.1"/>
    <property type="molecule type" value="Genomic_DNA"/>
</dbReference>
<dbReference type="STRING" id="1926881.BTJ39_14275"/>
<reference evidence="11 12" key="1">
    <citation type="submission" date="2016-12" db="EMBL/GenBank/DDBJ databases">
        <title>Izhakiella australiana sp. nov. of genus Izhakiella isolated from Australian desert.</title>
        <authorList>
            <person name="Ji M."/>
        </authorList>
    </citation>
    <scope>NUCLEOTIDE SEQUENCE [LARGE SCALE GENOMIC DNA]</scope>
    <source>
        <strain evidence="11 12">D4N98</strain>
    </source>
</reference>
<dbReference type="Pfam" id="PF00345">
    <property type="entry name" value="PapD_N"/>
    <property type="match status" value="1"/>
</dbReference>
<dbReference type="PANTHER" id="PTHR30251:SF9">
    <property type="entry name" value="CHAPERONE PROTEIN CAF1M"/>
    <property type="match status" value="1"/>
</dbReference>
<dbReference type="Gene3D" id="2.60.40.10">
    <property type="entry name" value="Immunoglobulins"/>
    <property type="match status" value="2"/>
</dbReference>
<keyword evidence="5 7" id="KW-0143">Chaperone</keyword>
<gene>
    <name evidence="11" type="ORF">BTJ39_14275</name>
</gene>
<dbReference type="GO" id="GO:0071555">
    <property type="term" value="P:cell wall organization"/>
    <property type="evidence" value="ECO:0007669"/>
    <property type="project" value="InterPro"/>
</dbReference>
<dbReference type="SUPFAM" id="SSF49354">
    <property type="entry name" value="PapD-like"/>
    <property type="match status" value="1"/>
</dbReference>
<evidence type="ECO:0000259" key="10">
    <source>
        <dbReference type="Pfam" id="PF02753"/>
    </source>
</evidence>
<sequence length="246" mass="26157">MKFISTVAMTAALFALSAGSLVKAADQNITTNTNSFSVKLGATRVIYPENSDGATLSLANPQSYPILVQSSVVAADKKSPAPFIVTPPLFRLEANQQSRIRVVSTGANLPADRETLQWLCVKGVPPQQAGNNASHSTDTQINLQLSINTCDKLFFRPASVKGGPDDVANQLTWRRQNGALQVTNPTPFYISFASVHIGGKALSGVEMVAPYSSATVPFSATASGEVEWQVITDLGGESRTFRAALK</sequence>
<comment type="subcellular location">
    <subcellularLocation>
        <location evidence="1 7">Periplasm</location>
    </subcellularLocation>
</comment>
<evidence type="ECO:0000313" key="11">
    <source>
        <dbReference type="EMBL" id="OON39440.1"/>
    </source>
</evidence>
<dbReference type="PROSITE" id="PS00635">
    <property type="entry name" value="PILI_CHAPERONE"/>
    <property type="match status" value="1"/>
</dbReference>
<feature type="domain" description="Pili assembly chaperone N-terminal" evidence="9">
    <location>
        <begin position="37"/>
        <end position="160"/>
    </location>
</feature>
<dbReference type="InterPro" id="IPR016148">
    <property type="entry name" value="Pili_assmbl_chaperone_C"/>
</dbReference>
<proteinExistence type="inferred from homology"/>
<protein>
    <submittedName>
        <fullName evidence="11">Pili assembly chaperone protein SafB</fullName>
    </submittedName>
</protein>
<dbReference type="SUPFAM" id="SSF49584">
    <property type="entry name" value="Periplasmic chaperone C-domain"/>
    <property type="match status" value="1"/>
</dbReference>
<evidence type="ECO:0000256" key="1">
    <source>
        <dbReference type="ARBA" id="ARBA00004418"/>
    </source>
</evidence>
<dbReference type="InterPro" id="IPR036316">
    <property type="entry name" value="Pili_assmbl_chap_C_dom_sf"/>
</dbReference>
<dbReference type="OrthoDB" id="9131059at2"/>
<dbReference type="GO" id="GO:0030288">
    <property type="term" value="C:outer membrane-bounded periplasmic space"/>
    <property type="evidence" value="ECO:0007669"/>
    <property type="project" value="InterPro"/>
</dbReference>
<dbReference type="InterPro" id="IPR013783">
    <property type="entry name" value="Ig-like_fold"/>
</dbReference>
<dbReference type="InterPro" id="IPR016147">
    <property type="entry name" value="Pili_assmbl_chaperone_N"/>
</dbReference>
<dbReference type="InterPro" id="IPR001829">
    <property type="entry name" value="Pili_assmbl_chaperone_bac"/>
</dbReference>
<evidence type="ECO:0000256" key="3">
    <source>
        <dbReference type="ARBA" id="ARBA00022729"/>
    </source>
</evidence>
<organism evidence="11 12">
    <name type="scientific">Izhakiella australiensis</name>
    <dbReference type="NCBI Taxonomy" id="1926881"/>
    <lineage>
        <taxon>Bacteria</taxon>
        <taxon>Pseudomonadati</taxon>
        <taxon>Pseudomonadota</taxon>
        <taxon>Gammaproteobacteria</taxon>
        <taxon>Enterobacterales</taxon>
        <taxon>Erwiniaceae</taxon>
        <taxon>Izhakiella</taxon>
    </lineage>
</organism>
<dbReference type="RefSeq" id="WP_078003373.1">
    <property type="nucleotide sequence ID" value="NZ_MRUL01000009.1"/>
</dbReference>
<keyword evidence="3 8" id="KW-0732">Signal</keyword>
<keyword evidence="6" id="KW-0393">Immunoglobulin domain</keyword>
<evidence type="ECO:0000256" key="7">
    <source>
        <dbReference type="RuleBase" id="RU003918"/>
    </source>
</evidence>
<comment type="caution">
    <text evidence="11">The sequence shown here is derived from an EMBL/GenBank/DDBJ whole genome shotgun (WGS) entry which is preliminary data.</text>
</comment>
<keyword evidence="4" id="KW-0574">Periplasm</keyword>
<evidence type="ECO:0000256" key="8">
    <source>
        <dbReference type="SAM" id="SignalP"/>
    </source>
</evidence>
<accession>A0A1S8YKA2</accession>
<dbReference type="Pfam" id="PF02753">
    <property type="entry name" value="PapD_C"/>
    <property type="match status" value="1"/>
</dbReference>
<evidence type="ECO:0000256" key="4">
    <source>
        <dbReference type="ARBA" id="ARBA00022764"/>
    </source>
</evidence>
<evidence type="ECO:0000256" key="2">
    <source>
        <dbReference type="ARBA" id="ARBA00007399"/>
    </source>
</evidence>
<name>A0A1S8YKA2_9GAMM</name>